<dbReference type="SUPFAM" id="SSF52096">
    <property type="entry name" value="ClpP/crotonase"/>
    <property type="match status" value="1"/>
</dbReference>
<evidence type="ECO:0000256" key="3">
    <source>
        <dbReference type="ARBA" id="ARBA00022801"/>
    </source>
</evidence>
<dbReference type="Pfam" id="PF03572">
    <property type="entry name" value="Peptidase_S41"/>
    <property type="match status" value="1"/>
</dbReference>
<evidence type="ECO:0000256" key="2">
    <source>
        <dbReference type="ARBA" id="ARBA00022670"/>
    </source>
</evidence>
<evidence type="ECO:0000313" key="8">
    <source>
        <dbReference type="Proteomes" id="UP000243688"/>
    </source>
</evidence>
<keyword evidence="3 5" id="KW-0378">Hydrolase</keyword>
<accession>A0A2A6DYR1</accession>
<protein>
    <recommendedName>
        <fullName evidence="6">PDZ domain-containing protein</fullName>
    </recommendedName>
</protein>
<dbReference type="InterPro" id="IPR055210">
    <property type="entry name" value="CtpA/B_N"/>
</dbReference>
<dbReference type="Pfam" id="PF22694">
    <property type="entry name" value="CtpB_N-like"/>
    <property type="match status" value="1"/>
</dbReference>
<dbReference type="Gene3D" id="3.30.750.44">
    <property type="match status" value="1"/>
</dbReference>
<comment type="caution">
    <text evidence="7">The sequence shown here is derived from an EMBL/GenBank/DDBJ whole genome shotgun (WGS) entry which is preliminary data.</text>
</comment>
<dbReference type="Gene3D" id="3.90.226.10">
    <property type="entry name" value="2-enoyl-CoA Hydratase, Chain A, domain 1"/>
    <property type="match status" value="1"/>
</dbReference>
<comment type="similarity">
    <text evidence="1 5">Belongs to the peptidase S41A family.</text>
</comment>
<dbReference type="InterPro" id="IPR036034">
    <property type="entry name" value="PDZ_sf"/>
</dbReference>
<dbReference type="CDD" id="cd07560">
    <property type="entry name" value="Peptidase_S41_CPP"/>
    <property type="match status" value="1"/>
</dbReference>
<evidence type="ECO:0000259" key="6">
    <source>
        <dbReference type="PROSITE" id="PS50106"/>
    </source>
</evidence>
<evidence type="ECO:0000313" key="7">
    <source>
        <dbReference type="EMBL" id="PDO09832.1"/>
    </source>
</evidence>
<keyword evidence="4 5" id="KW-0720">Serine protease</keyword>
<feature type="domain" description="PDZ" evidence="6">
    <location>
        <begin position="111"/>
        <end position="172"/>
    </location>
</feature>
<name>A0A2A6DYR1_9BACL</name>
<organism evidence="7 8">
    <name type="scientific">Candidatus Reconcilbacillus cellulovorans</name>
    <dbReference type="NCBI Taxonomy" id="1906605"/>
    <lineage>
        <taxon>Bacteria</taxon>
        <taxon>Bacillati</taxon>
        <taxon>Bacillota</taxon>
        <taxon>Bacilli</taxon>
        <taxon>Bacillales</taxon>
        <taxon>Paenibacillaceae</taxon>
        <taxon>Candidatus Reconcilbacillus</taxon>
    </lineage>
</organism>
<dbReference type="PANTHER" id="PTHR32060:SF30">
    <property type="entry name" value="CARBOXY-TERMINAL PROCESSING PROTEASE CTPA"/>
    <property type="match status" value="1"/>
</dbReference>
<dbReference type="EMBL" id="MOXJ01000026">
    <property type="protein sequence ID" value="PDO09832.1"/>
    <property type="molecule type" value="Genomic_DNA"/>
</dbReference>
<dbReference type="PROSITE" id="PS50106">
    <property type="entry name" value="PDZ"/>
    <property type="match status" value="1"/>
</dbReference>
<dbReference type="InterPro" id="IPR001478">
    <property type="entry name" value="PDZ"/>
</dbReference>
<evidence type="ECO:0000256" key="1">
    <source>
        <dbReference type="ARBA" id="ARBA00009179"/>
    </source>
</evidence>
<reference evidence="7 8" key="1">
    <citation type="submission" date="2016-12" db="EMBL/GenBank/DDBJ databases">
        <title>Candidatus Reconcilibacillus cellulovorans genome.</title>
        <authorList>
            <person name="Kolinko S."/>
            <person name="Wu Y.-W."/>
            <person name="Tachea F."/>
            <person name="Denzel E."/>
            <person name="Hiras J."/>
            <person name="Baecker N."/>
            <person name="Chan L.J."/>
            <person name="Eichorst S.A."/>
            <person name="Frey D."/>
            <person name="Adams P.D."/>
            <person name="Pray T."/>
            <person name="Tanjore D."/>
            <person name="Petzold C.J."/>
            <person name="Gladden J.M."/>
            <person name="Simmons B.A."/>
            <person name="Singer S.W."/>
        </authorList>
    </citation>
    <scope>NUCLEOTIDE SEQUENCE [LARGE SCALE GENOMIC DNA]</scope>
    <source>
        <strain evidence="7">JTherm</strain>
    </source>
</reference>
<dbReference type="SMART" id="SM00245">
    <property type="entry name" value="TSPc"/>
    <property type="match status" value="1"/>
</dbReference>
<evidence type="ECO:0000256" key="5">
    <source>
        <dbReference type="RuleBase" id="RU004404"/>
    </source>
</evidence>
<evidence type="ECO:0000256" key="4">
    <source>
        <dbReference type="ARBA" id="ARBA00022825"/>
    </source>
</evidence>
<dbReference type="NCBIfam" id="TIGR00225">
    <property type="entry name" value="prc"/>
    <property type="match status" value="1"/>
</dbReference>
<dbReference type="GO" id="GO:0030288">
    <property type="term" value="C:outer membrane-bounded periplasmic space"/>
    <property type="evidence" value="ECO:0007669"/>
    <property type="project" value="TreeGrafter"/>
</dbReference>
<dbReference type="GO" id="GO:0006508">
    <property type="term" value="P:proteolysis"/>
    <property type="evidence" value="ECO:0007669"/>
    <property type="project" value="UniProtKB-KW"/>
</dbReference>
<sequence>MRGRIAGRIAASAAAVVCLAAGYVAGASGLFLTLNEIIASKLNTEAAPVWKIARAERLIERHFVDPADGSKLADAAIEGMLQSLGDDYANYYTAEEFRERMSHLHSELVGIGVVVEKTAEGAFVIQTVYPDTPAASAGIRPHDRIVSVDDRPVGGLGLEELVDLVRGPKGSVVRLRLERPGQTEPIDVSVRRAVIQVPNTEHRMLDQERGVGYIRLYGFTGHATENVRKAIEELNALGMKRLIFDLRYNGGGLLDEAIGVSSLFVPKGKPIMHLEYRNRPRQTLWSRAESDRPFGKPLVVLVNGSTASASEVFSGAIRDLKLGRLVGTKTFGKGISQTWYELGDGSGFQMTTARYQTAGGFSIHGTGIVPDVTVENDSPNVLPGEPGDRQLEVAIREVLNMPADAGGSADNPASGP</sequence>
<dbReference type="Proteomes" id="UP000243688">
    <property type="component" value="Unassembled WGS sequence"/>
</dbReference>
<dbReference type="InterPro" id="IPR004447">
    <property type="entry name" value="Peptidase_S41A"/>
</dbReference>
<dbReference type="Pfam" id="PF17820">
    <property type="entry name" value="PDZ_6"/>
    <property type="match status" value="1"/>
</dbReference>
<dbReference type="InterPro" id="IPR029045">
    <property type="entry name" value="ClpP/crotonase-like_dom_sf"/>
</dbReference>
<dbReference type="InterPro" id="IPR005151">
    <property type="entry name" value="Tail-specific_protease"/>
</dbReference>
<dbReference type="SMART" id="SM00228">
    <property type="entry name" value="PDZ"/>
    <property type="match status" value="1"/>
</dbReference>
<gene>
    <name evidence="7" type="ORF">BLM47_10410</name>
</gene>
<dbReference type="GO" id="GO:0008236">
    <property type="term" value="F:serine-type peptidase activity"/>
    <property type="evidence" value="ECO:0007669"/>
    <property type="project" value="UniProtKB-KW"/>
</dbReference>
<dbReference type="SUPFAM" id="SSF50156">
    <property type="entry name" value="PDZ domain-like"/>
    <property type="match status" value="1"/>
</dbReference>
<dbReference type="GO" id="GO:0007165">
    <property type="term" value="P:signal transduction"/>
    <property type="evidence" value="ECO:0007669"/>
    <property type="project" value="TreeGrafter"/>
</dbReference>
<dbReference type="AlphaFoldDB" id="A0A2A6DYR1"/>
<dbReference type="GO" id="GO:0004175">
    <property type="term" value="F:endopeptidase activity"/>
    <property type="evidence" value="ECO:0007669"/>
    <property type="project" value="TreeGrafter"/>
</dbReference>
<proteinExistence type="inferred from homology"/>
<dbReference type="Gene3D" id="2.30.42.10">
    <property type="match status" value="1"/>
</dbReference>
<dbReference type="PANTHER" id="PTHR32060">
    <property type="entry name" value="TAIL-SPECIFIC PROTEASE"/>
    <property type="match status" value="1"/>
</dbReference>
<dbReference type="InterPro" id="IPR041489">
    <property type="entry name" value="PDZ_6"/>
</dbReference>
<keyword evidence="2 5" id="KW-0645">Protease</keyword>
<dbReference type="CDD" id="cd06782">
    <property type="entry name" value="cpPDZ_CPP-like"/>
    <property type="match status" value="1"/>
</dbReference>